<name>A0A454CT55_VIBHA</name>
<reference evidence="1 2" key="1">
    <citation type="submission" date="2012-10" db="EMBL/GenBank/DDBJ databases">
        <title>Genome sequence of Vibrio Cholerae HENC-02.</title>
        <authorList>
            <person name="Eppinger M."/>
            <person name="Hasan N.A."/>
            <person name="Sengamalay N."/>
            <person name="Hine E."/>
            <person name="Su Q."/>
            <person name="Daugherty S.C."/>
            <person name="Young S."/>
            <person name="Sadzewicz L."/>
            <person name="Tallon L."/>
            <person name="Cebula T.A."/>
            <person name="Ravel J."/>
            <person name="Colwell R.R."/>
        </authorList>
    </citation>
    <scope>NUCLEOTIDE SEQUENCE [LARGE SCALE GENOMIC DNA]</scope>
    <source>
        <strain evidence="1 2">HENC-02</strain>
    </source>
</reference>
<dbReference type="EMBL" id="AJSR01002028">
    <property type="protein sequence ID" value="EKM29575.1"/>
    <property type="molecule type" value="Genomic_DNA"/>
</dbReference>
<proteinExistence type="predicted"/>
<protein>
    <submittedName>
        <fullName evidence="1">Uncharacterized protein</fullName>
    </submittedName>
</protein>
<organism evidence="1 2">
    <name type="scientific">Vibrio harveyi</name>
    <name type="common">Beneckea harveyi</name>
    <dbReference type="NCBI Taxonomy" id="669"/>
    <lineage>
        <taxon>Bacteria</taxon>
        <taxon>Pseudomonadati</taxon>
        <taxon>Pseudomonadota</taxon>
        <taxon>Gammaproteobacteria</taxon>
        <taxon>Vibrionales</taxon>
        <taxon>Vibrionaceae</taxon>
        <taxon>Vibrio</taxon>
    </lineage>
</organism>
<accession>A0A454CT55</accession>
<dbReference type="Proteomes" id="UP000008367">
    <property type="component" value="Unassembled WGS sequence"/>
</dbReference>
<sequence>MIFIVSIIRNIGE</sequence>
<evidence type="ECO:0000313" key="1">
    <source>
        <dbReference type="EMBL" id="EKM29575.1"/>
    </source>
</evidence>
<feature type="non-terminal residue" evidence="1">
    <location>
        <position position="13"/>
    </location>
</feature>
<evidence type="ECO:0000313" key="2">
    <source>
        <dbReference type="Proteomes" id="UP000008367"/>
    </source>
</evidence>
<gene>
    <name evidence="1" type="ORF">VCHENC02_4622</name>
</gene>
<comment type="caution">
    <text evidence="1">The sequence shown here is derived from an EMBL/GenBank/DDBJ whole genome shotgun (WGS) entry which is preliminary data.</text>
</comment>